<evidence type="ECO:0000313" key="4">
    <source>
        <dbReference type="EMBL" id="KAH6823740.1"/>
    </source>
</evidence>
<comment type="caution">
    <text evidence="4">The sequence shown here is derived from an EMBL/GenBank/DDBJ whole genome shotgun (WGS) entry which is preliminary data.</text>
</comment>
<feature type="active site" description="Tele-phosphohistidine intermediate" evidence="1">
    <location>
        <position position="127"/>
    </location>
</feature>
<dbReference type="AlphaFoldDB" id="A0AAD4IYZ3"/>
<dbReference type="Proteomes" id="UP001190926">
    <property type="component" value="Unassembled WGS sequence"/>
</dbReference>
<dbReference type="PIRSF" id="PIRSF036920">
    <property type="entry name" value="X4Y4"/>
    <property type="match status" value="1"/>
</dbReference>
<dbReference type="Gene3D" id="3.40.50.1240">
    <property type="entry name" value="Phosphoglycerate mutase-like"/>
    <property type="match status" value="2"/>
</dbReference>
<sequence>MGASQSARLPSEAEEEDDEDVEDEEDDDEDVVQRDIPDSAGDHAVVKKILEQEPEMLPCHASASPLSPQLSAYGTPRTGPSIKVWDPYNVLAPPPTLPPLPAHFHRAFSGAPSDDDRAVTEVYLISHGECHMNLRPDLIAGRCPDAALTSSGKRQARALAVFLKSQGVRFTAVYTSPLDRARATAQSVCQELNFSEEHIQSSDALVEMSQGHWEGCHRSEVFTPETVSIMEKFQPDFTAPSGESLRQVEFRMVQFLNGTVVAFPDKFRSDFSPPDPSENPVFGNRSTHALPNLMHDQDGPSLTPPNWDLMHKHRQGLPRKKSGKSRLQIVTRTGDHEADDEMSPRVVPPNNQASIRDINVRSTPSLVSSCVGVFSHSTPIKCLLTGILGCSPIMSQKICVEDSSITLLQHSWKVGWQIKRLNDTSHLRLL</sequence>
<dbReference type="EMBL" id="SDAM02000556">
    <property type="protein sequence ID" value="KAH6823740.1"/>
    <property type="molecule type" value="Genomic_DNA"/>
</dbReference>
<dbReference type="PANTHER" id="PTHR47927">
    <property type="entry name" value="PUTATIVE-RELATED"/>
    <property type="match status" value="1"/>
</dbReference>
<evidence type="ECO:0000313" key="5">
    <source>
        <dbReference type="Proteomes" id="UP001190926"/>
    </source>
</evidence>
<proteinExistence type="predicted"/>
<feature type="compositionally biased region" description="Acidic residues" evidence="3">
    <location>
        <begin position="12"/>
        <end position="30"/>
    </location>
</feature>
<reference evidence="4 5" key="1">
    <citation type="journal article" date="2021" name="Nat. Commun.">
        <title>Incipient diploidization of the medicinal plant Perilla within 10,000 years.</title>
        <authorList>
            <person name="Zhang Y."/>
            <person name="Shen Q."/>
            <person name="Leng L."/>
            <person name="Zhang D."/>
            <person name="Chen S."/>
            <person name="Shi Y."/>
            <person name="Ning Z."/>
            <person name="Chen S."/>
        </authorList>
    </citation>
    <scope>NUCLEOTIDE SEQUENCE [LARGE SCALE GENOMIC DNA]</scope>
    <source>
        <strain evidence="5">cv. PC099</strain>
    </source>
</reference>
<dbReference type="InterPro" id="IPR017070">
    <property type="entry name" value="UCP036920_PGAM-like_plant"/>
</dbReference>
<evidence type="ECO:0000256" key="3">
    <source>
        <dbReference type="SAM" id="MobiDB-lite"/>
    </source>
</evidence>
<dbReference type="InterPro" id="IPR013078">
    <property type="entry name" value="His_Pase_superF_clade-1"/>
</dbReference>
<evidence type="ECO:0000256" key="2">
    <source>
        <dbReference type="PIRSR" id="PIRSR613078-2"/>
    </source>
</evidence>
<evidence type="ECO:0000256" key="1">
    <source>
        <dbReference type="PIRSR" id="PIRSR613078-1"/>
    </source>
</evidence>
<dbReference type="Pfam" id="PF00300">
    <property type="entry name" value="His_Phos_1"/>
    <property type="match status" value="1"/>
</dbReference>
<protein>
    <submittedName>
        <fullName evidence="4">Phosphoglycerate mutase family protein</fullName>
    </submittedName>
</protein>
<feature type="region of interest" description="Disordered" evidence="3">
    <location>
        <begin position="1"/>
        <end position="42"/>
    </location>
</feature>
<dbReference type="CDD" id="cd07067">
    <property type="entry name" value="HP_PGM_like"/>
    <property type="match status" value="1"/>
</dbReference>
<feature type="binding site" evidence="2">
    <location>
        <position position="180"/>
    </location>
    <ligand>
        <name>substrate</name>
    </ligand>
</feature>
<keyword evidence="5" id="KW-1185">Reference proteome</keyword>
<dbReference type="SMART" id="SM00855">
    <property type="entry name" value="PGAM"/>
    <property type="match status" value="1"/>
</dbReference>
<accession>A0AAD4IYZ3</accession>
<name>A0AAD4IYZ3_PERFH</name>
<feature type="compositionally biased region" description="Basic and acidic residues" evidence="3">
    <location>
        <begin position="31"/>
        <end position="42"/>
    </location>
</feature>
<feature type="active site" description="Proton donor/acceptor" evidence="1">
    <location>
        <position position="207"/>
    </location>
</feature>
<dbReference type="SUPFAM" id="SSF53254">
    <property type="entry name" value="Phosphoglycerate mutase-like"/>
    <property type="match status" value="1"/>
</dbReference>
<gene>
    <name evidence="4" type="ORF">C2S53_004476</name>
</gene>
<dbReference type="PANTHER" id="PTHR47927:SF2">
    <property type="entry name" value="PHOSPHOGLYCERATE MUTASE FAMILY PROTEIN"/>
    <property type="match status" value="1"/>
</dbReference>
<dbReference type="InterPro" id="IPR029033">
    <property type="entry name" value="His_PPase_superfam"/>
</dbReference>
<organism evidence="4 5">
    <name type="scientific">Perilla frutescens var. hirtella</name>
    <name type="common">Perilla citriodora</name>
    <name type="synonym">Perilla setoyensis</name>
    <dbReference type="NCBI Taxonomy" id="608512"/>
    <lineage>
        <taxon>Eukaryota</taxon>
        <taxon>Viridiplantae</taxon>
        <taxon>Streptophyta</taxon>
        <taxon>Embryophyta</taxon>
        <taxon>Tracheophyta</taxon>
        <taxon>Spermatophyta</taxon>
        <taxon>Magnoliopsida</taxon>
        <taxon>eudicotyledons</taxon>
        <taxon>Gunneridae</taxon>
        <taxon>Pentapetalae</taxon>
        <taxon>asterids</taxon>
        <taxon>lamiids</taxon>
        <taxon>Lamiales</taxon>
        <taxon>Lamiaceae</taxon>
        <taxon>Nepetoideae</taxon>
        <taxon>Elsholtzieae</taxon>
        <taxon>Perilla</taxon>
    </lineage>
</organism>